<keyword evidence="3" id="KW-1185">Reference proteome</keyword>
<gene>
    <name evidence="2" type="ORF">F4560_004450</name>
</gene>
<dbReference type="Proteomes" id="UP000552097">
    <property type="component" value="Unassembled WGS sequence"/>
</dbReference>
<evidence type="ECO:0000256" key="1">
    <source>
        <dbReference type="SAM" id="Phobius"/>
    </source>
</evidence>
<dbReference type="RefSeq" id="WP_184922698.1">
    <property type="nucleotide sequence ID" value="NZ_JACHMO010000001.1"/>
</dbReference>
<name>A0A7W9HLV3_9PSEU</name>
<keyword evidence="1" id="KW-1133">Transmembrane helix</keyword>
<keyword evidence="1" id="KW-0472">Membrane</keyword>
<organism evidence="2 3">
    <name type="scientific">Saccharothrix ecbatanensis</name>
    <dbReference type="NCBI Taxonomy" id="1105145"/>
    <lineage>
        <taxon>Bacteria</taxon>
        <taxon>Bacillati</taxon>
        <taxon>Actinomycetota</taxon>
        <taxon>Actinomycetes</taxon>
        <taxon>Pseudonocardiales</taxon>
        <taxon>Pseudonocardiaceae</taxon>
        <taxon>Saccharothrix</taxon>
    </lineage>
</organism>
<dbReference type="AlphaFoldDB" id="A0A7W9HLV3"/>
<evidence type="ECO:0000313" key="2">
    <source>
        <dbReference type="EMBL" id="MBB5804682.1"/>
    </source>
</evidence>
<reference evidence="2 3" key="1">
    <citation type="submission" date="2020-08" db="EMBL/GenBank/DDBJ databases">
        <title>Sequencing the genomes of 1000 actinobacteria strains.</title>
        <authorList>
            <person name="Klenk H.-P."/>
        </authorList>
    </citation>
    <scope>NUCLEOTIDE SEQUENCE [LARGE SCALE GENOMIC DNA]</scope>
    <source>
        <strain evidence="2 3">DSM 45486</strain>
    </source>
</reference>
<feature type="transmembrane region" description="Helical" evidence="1">
    <location>
        <begin position="6"/>
        <end position="29"/>
    </location>
</feature>
<protein>
    <submittedName>
        <fullName evidence="2">Uncharacterized protein</fullName>
    </submittedName>
</protein>
<dbReference type="EMBL" id="JACHMO010000001">
    <property type="protein sequence ID" value="MBB5804682.1"/>
    <property type="molecule type" value="Genomic_DNA"/>
</dbReference>
<comment type="caution">
    <text evidence="2">The sequence shown here is derived from an EMBL/GenBank/DDBJ whole genome shotgun (WGS) entry which is preliminary data.</text>
</comment>
<evidence type="ECO:0000313" key="3">
    <source>
        <dbReference type="Proteomes" id="UP000552097"/>
    </source>
</evidence>
<keyword evidence="1" id="KW-0812">Transmembrane</keyword>
<proteinExistence type="predicted"/>
<accession>A0A7W9HLV3</accession>
<sequence length="91" mass="10266">MDFSETTWPGAILTVGVLFLVLVFVMFLLSSFLDIRKAKIGAEQAEGLRQLVRRYEQLAENTLDVQQRTAADLADLRTRTASVEHILRSVD</sequence>